<feature type="transmembrane region" description="Helical" evidence="5">
    <location>
        <begin position="114"/>
        <end position="137"/>
    </location>
</feature>
<protein>
    <submittedName>
        <fullName evidence="7">MFS transporter</fullName>
    </submittedName>
</protein>
<dbReference type="Gene3D" id="1.20.1250.20">
    <property type="entry name" value="MFS general substrate transporter like domains"/>
    <property type="match status" value="1"/>
</dbReference>
<feature type="transmembrane region" description="Helical" evidence="5">
    <location>
        <begin position="460"/>
        <end position="484"/>
    </location>
</feature>
<dbReference type="AlphaFoldDB" id="A0A918AT69"/>
<dbReference type="PROSITE" id="PS50850">
    <property type="entry name" value="MFS"/>
    <property type="match status" value="1"/>
</dbReference>
<dbReference type="InterPro" id="IPR036259">
    <property type="entry name" value="MFS_trans_sf"/>
</dbReference>
<feature type="transmembrane region" description="Helical" evidence="5">
    <location>
        <begin position="308"/>
        <end position="330"/>
    </location>
</feature>
<gene>
    <name evidence="7" type="ORF">GCM10010185_65110</name>
</gene>
<comment type="caution">
    <text evidence="7">The sequence shown here is derived from an EMBL/GenBank/DDBJ whole genome shotgun (WGS) entry which is preliminary data.</text>
</comment>
<dbReference type="EMBL" id="BMRG01000022">
    <property type="protein sequence ID" value="GGP82026.1"/>
    <property type="molecule type" value="Genomic_DNA"/>
</dbReference>
<feature type="domain" description="Major facilitator superfamily (MFS) profile" evidence="6">
    <location>
        <begin position="18"/>
        <end position="491"/>
    </location>
</feature>
<dbReference type="PANTHER" id="PTHR42718:SF42">
    <property type="entry name" value="EXPORT PROTEIN"/>
    <property type="match status" value="1"/>
</dbReference>
<feature type="transmembrane region" description="Helical" evidence="5">
    <location>
        <begin position="206"/>
        <end position="224"/>
    </location>
</feature>
<feature type="transmembrane region" description="Helical" evidence="5">
    <location>
        <begin position="173"/>
        <end position="194"/>
    </location>
</feature>
<dbReference type="RefSeq" id="WP_229796317.1">
    <property type="nucleotide sequence ID" value="NZ_BMRG01000022.1"/>
</dbReference>
<dbReference type="GO" id="GO:0022857">
    <property type="term" value="F:transmembrane transporter activity"/>
    <property type="evidence" value="ECO:0007669"/>
    <property type="project" value="InterPro"/>
</dbReference>
<evidence type="ECO:0000313" key="8">
    <source>
        <dbReference type="Proteomes" id="UP000639606"/>
    </source>
</evidence>
<dbReference type="InterPro" id="IPR011701">
    <property type="entry name" value="MFS"/>
</dbReference>
<evidence type="ECO:0000313" key="7">
    <source>
        <dbReference type="EMBL" id="GGP82026.1"/>
    </source>
</evidence>
<proteinExistence type="predicted"/>
<keyword evidence="8" id="KW-1185">Reference proteome</keyword>
<sequence>MSRPQPRPAPSPVRPWAATVVVCLGVFLLGVDLTVLNVAVLDLHRDLSPTMAEVQWIVDAYALVLGGTVLAAGAVTDHFGRRRCFVAGLAVCGTAAALGALAQQPWQAIAARGGMGAGAALLMPATLSIITTLFAGATQRRRALALWAVIAGLGGMTGPVIGGWLVGLSSWRAGFWATVPLAAAAIALALLVVPESRSCRTRRPDLPGAVLCAAALLALVWAVIESPGRGWTSASAVTAFLVGGGLLAAFLVRQFRAPTPLLPLRLLRKPRVGISAVVLVLASFAVFGALFVMTLYLQGVLGRTPWEAGVRTVPMAVALGAGAAAALPLLARWGERVPVVTGLLVISAAFAHLATAGVESGYPHLLLFQVIGGIGAGLAVTAGTEAVMSAVPGHRVGLGSAVNDATRQIGATLGVAVQGSILATVSGARLGQGSVLDAWAVAAHLPERARAAHLLTARHAFVDAMTATAVTAGAVTLVAALLAFHCLPARGALRPEAAARAPVRPPL</sequence>
<keyword evidence="4 5" id="KW-0472">Membrane</keyword>
<keyword evidence="3 5" id="KW-1133">Transmembrane helix</keyword>
<dbReference type="GO" id="GO:0005886">
    <property type="term" value="C:plasma membrane"/>
    <property type="evidence" value="ECO:0007669"/>
    <property type="project" value="UniProtKB-SubCell"/>
</dbReference>
<dbReference type="Pfam" id="PF07690">
    <property type="entry name" value="MFS_1"/>
    <property type="match status" value="1"/>
</dbReference>
<keyword evidence="2 5" id="KW-0812">Transmembrane</keyword>
<evidence type="ECO:0000256" key="2">
    <source>
        <dbReference type="ARBA" id="ARBA00022692"/>
    </source>
</evidence>
<feature type="transmembrane region" description="Helical" evidence="5">
    <location>
        <begin position="337"/>
        <end position="354"/>
    </location>
</feature>
<evidence type="ECO:0000259" key="6">
    <source>
        <dbReference type="PROSITE" id="PS50850"/>
    </source>
</evidence>
<feature type="transmembrane region" description="Helical" evidence="5">
    <location>
        <begin position="366"/>
        <end position="388"/>
    </location>
</feature>
<evidence type="ECO:0000256" key="3">
    <source>
        <dbReference type="ARBA" id="ARBA00022989"/>
    </source>
</evidence>
<reference evidence="7" key="2">
    <citation type="submission" date="2020-09" db="EMBL/GenBank/DDBJ databases">
        <authorList>
            <person name="Sun Q."/>
            <person name="Ohkuma M."/>
        </authorList>
    </citation>
    <scope>NUCLEOTIDE SEQUENCE</scope>
    <source>
        <strain evidence="7">JCM 3313</strain>
    </source>
</reference>
<comment type="subcellular location">
    <subcellularLocation>
        <location evidence="1">Cell membrane</location>
        <topology evidence="1">Multi-pass membrane protein</topology>
    </subcellularLocation>
</comment>
<dbReference type="Gene3D" id="1.20.1720.10">
    <property type="entry name" value="Multidrug resistance protein D"/>
    <property type="match status" value="1"/>
</dbReference>
<evidence type="ECO:0000256" key="1">
    <source>
        <dbReference type="ARBA" id="ARBA00004651"/>
    </source>
</evidence>
<dbReference type="PANTHER" id="PTHR42718">
    <property type="entry name" value="MAJOR FACILITATOR SUPERFAMILY MULTIDRUG TRANSPORTER MFSC"/>
    <property type="match status" value="1"/>
</dbReference>
<feature type="transmembrane region" description="Helical" evidence="5">
    <location>
        <begin position="84"/>
        <end position="102"/>
    </location>
</feature>
<reference evidence="7" key="1">
    <citation type="journal article" date="2014" name="Int. J. Syst. Evol. Microbiol.">
        <title>Complete genome sequence of Corynebacterium casei LMG S-19264T (=DSM 44701T), isolated from a smear-ripened cheese.</title>
        <authorList>
            <consortium name="US DOE Joint Genome Institute (JGI-PGF)"/>
            <person name="Walter F."/>
            <person name="Albersmeier A."/>
            <person name="Kalinowski J."/>
            <person name="Ruckert C."/>
        </authorList>
    </citation>
    <scope>NUCLEOTIDE SEQUENCE</scope>
    <source>
        <strain evidence="7">JCM 3313</strain>
    </source>
</reference>
<dbReference type="Proteomes" id="UP000639606">
    <property type="component" value="Unassembled WGS sequence"/>
</dbReference>
<dbReference type="InterPro" id="IPR020846">
    <property type="entry name" value="MFS_dom"/>
</dbReference>
<name>A0A918AT69_9PSEU</name>
<evidence type="ECO:0000256" key="4">
    <source>
        <dbReference type="ARBA" id="ARBA00023136"/>
    </source>
</evidence>
<evidence type="ECO:0000256" key="5">
    <source>
        <dbReference type="SAM" id="Phobius"/>
    </source>
</evidence>
<feature type="transmembrane region" description="Helical" evidence="5">
    <location>
        <begin position="144"/>
        <end position="167"/>
    </location>
</feature>
<feature type="transmembrane region" description="Helical" evidence="5">
    <location>
        <begin position="56"/>
        <end position="75"/>
    </location>
</feature>
<feature type="transmembrane region" description="Helical" evidence="5">
    <location>
        <begin position="272"/>
        <end position="296"/>
    </location>
</feature>
<accession>A0A918AT69</accession>
<dbReference type="SUPFAM" id="SSF103473">
    <property type="entry name" value="MFS general substrate transporter"/>
    <property type="match status" value="1"/>
</dbReference>
<feature type="transmembrane region" description="Helical" evidence="5">
    <location>
        <begin position="230"/>
        <end position="252"/>
    </location>
</feature>
<organism evidence="7 8">
    <name type="scientific">Saccharothrix coeruleofusca</name>
    <dbReference type="NCBI Taxonomy" id="33919"/>
    <lineage>
        <taxon>Bacteria</taxon>
        <taxon>Bacillati</taxon>
        <taxon>Actinomycetota</taxon>
        <taxon>Actinomycetes</taxon>
        <taxon>Pseudonocardiales</taxon>
        <taxon>Pseudonocardiaceae</taxon>
        <taxon>Saccharothrix</taxon>
    </lineage>
</organism>
<feature type="transmembrane region" description="Helical" evidence="5">
    <location>
        <begin position="16"/>
        <end position="36"/>
    </location>
</feature>
<dbReference type="CDD" id="cd17321">
    <property type="entry name" value="MFS_MMR_MDR_like"/>
    <property type="match status" value="1"/>
</dbReference>